<evidence type="ECO:0000313" key="2">
    <source>
        <dbReference type="Proteomes" id="UP000059680"/>
    </source>
</evidence>
<name>A0A0P0WF37_ORYSJ</name>
<dbReference type="AlphaFoldDB" id="A0A0P0WF37"/>
<gene>
    <name evidence="1" type="ordered locus">Os04g0623902</name>
    <name evidence="1" type="ORF">OSNPB_040623902</name>
</gene>
<reference evidence="1 2" key="3">
    <citation type="journal article" date="2013" name="Rice">
        <title>Improvement of the Oryza sativa Nipponbare reference genome using next generation sequence and optical map data.</title>
        <authorList>
            <person name="Kawahara Y."/>
            <person name="de la Bastide M."/>
            <person name="Hamilton J.P."/>
            <person name="Kanamori H."/>
            <person name="McCombie W.R."/>
            <person name="Ouyang S."/>
            <person name="Schwartz D.C."/>
            <person name="Tanaka T."/>
            <person name="Wu J."/>
            <person name="Zhou S."/>
            <person name="Childs K.L."/>
            <person name="Davidson R.M."/>
            <person name="Lin H."/>
            <person name="Quesada-Ocampo L."/>
            <person name="Vaillancourt B."/>
            <person name="Sakai H."/>
            <person name="Lee S.S."/>
            <person name="Kim J."/>
            <person name="Numa H."/>
            <person name="Itoh T."/>
            <person name="Buell C.R."/>
            <person name="Matsumoto T."/>
        </authorList>
    </citation>
    <scope>NUCLEOTIDE SEQUENCE [LARGE SCALE GENOMIC DNA]</scope>
    <source>
        <strain evidence="2">cv. Nipponbare</strain>
    </source>
</reference>
<dbReference type="Proteomes" id="UP000059680">
    <property type="component" value="Chromosome 4"/>
</dbReference>
<proteinExistence type="predicted"/>
<keyword evidence="2" id="KW-1185">Reference proteome</keyword>
<reference evidence="1 2" key="2">
    <citation type="journal article" date="2013" name="Plant Cell Physiol.">
        <title>Rice Annotation Project Database (RAP-DB): an integrative and interactive database for rice genomics.</title>
        <authorList>
            <person name="Sakai H."/>
            <person name="Lee S.S."/>
            <person name="Tanaka T."/>
            <person name="Numa H."/>
            <person name="Kim J."/>
            <person name="Kawahara Y."/>
            <person name="Wakimoto H."/>
            <person name="Yang C.C."/>
            <person name="Iwamoto M."/>
            <person name="Abe T."/>
            <person name="Yamada Y."/>
            <person name="Muto A."/>
            <person name="Inokuchi H."/>
            <person name="Ikemura T."/>
            <person name="Matsumoto T."/>
            <person name="Sasaki T."/>
            <person name="Itoh T."/>
        </authorList>
    </citation>
    <scope>NUCLEOTIDE SEQUENCE [LARGE SCALE GENOMIC DNA]</scope>
    <source>
        <strain evidence="2">cv. Nipponbare</strain>
    </source>
</reference>
<dbReference type="EMBL" id="AP014960">
    <property type="protein sequence ID" value="BAS91091.1"/>
    <property type="molecule type" value="Genomic_DNA"/>
</dbReference>
<protein>
    <submittedName>
        <fullName evidence="1">Os04g0623902 protein</fullName>
    </submittedName>
</protein>
<organism evidence="1 2">
    <name type="scientific">Oryza sativa subsp. japonica</name>
    <name type="common">Rice</name>
    <dbReference type="NCBI Taxonomy" id="39947"/>
    <lineage>
        <taxon>Eukaryota</taxon>
        <taxon>Viridiplantae</taxon>
        <taxon>Streptophyta</taxon>
        <taxon>Embryophyta</taxon>
        <taxon>Tracheophyta</taxon>
        <taxon>Spermatophyta</taxon>
        <taxon>Magnoliopsida</taxon>
        <taxon>Liliopsida</taxon>
        <taxon>Poales</taxon>
        <taxon>Poaceae</taxon>
        <taxon>BOP clade</taxon>
        <taxon>Oryzoideae</taxon>
        <taxon>Oryzeae</taxon>
        <taxon>Oryzinae</taxon>
        <taxon>Oryza</taxon>
        <taxon>Oryza sativa</taxon>
    </lineage>
</organism>
<sequence>MQQIDPYKTPGKNNQDSLLAAQLHPDTAHIECQCQDEEPPSRLCDQQQNPNAVNLRTSCRRPFPSAAAAAVGRARQAGNKAATATRLMTH</sequence>
<reference evidence="2" key="1">
    <citation type="journal article" date="2005" name="Nature">
        <title>The map-based sequence of the rice genome.</title>
        <authorList>
            <consortium name="International rice genome sequencing project (IRGSP)"/>
            <person name="Matsumoto T."/>
            <person name="Wu J."/>
            <person name="Kanamori H."/>
            <person name="Katayose Y."/>
            <person name="Fujisawa M."/>
            <person name="Namiki N."/>
            <person name="Mizuno H."/>
            <person name="Yamamoto K."/>
            <person name="Antonio B.A."/>
            <person name="Baba T."/>
            <person name="Sakata K."/>
            <person name="Nagamura Y."/>
            <person name="Aoki H."/>
            <person name="Arikawa K."/>
            <person name="Arita K."/>
            <person name="Bito T."/>
            <person name="Chiden Y."/>
            <person name="Fujitsuka N."/>
            <person name="Fukunaka R."/>
            <person name="Hamada M."/>
            <person name="Harada C."/>
            <person name="Hayashi A."/>
            <person name="Hijishita S."/>
            <person name="Honda M."/>
            <person name="Hosokawa S."/>
            <person name="Ichikawa Y."/>
            <person name="Idonuma A."/>
            <person name="Iijima M."/>
            <person name="Ikeda M."/>
            <person name="Ikeno M."/>
            <person name="Ito K."/>
            <person name="Ito S."/>
            <person name="Ito T."/>
            <person name="Ito Y."/>
            <person name="Ito Y."/>
            <person name="Iwabuchi A."/>
            <person name="Kamiya K."/>
            <person name="Karasawa W."/>
            <person name="Kurita K."/>
            <person name="Katagiri S."/>
            <person name="Kikuta A."/>
            <person name="Kobayashi H."/>
            <person name="Kobayashi N."/>
            <person name="Machita K."/>
            <person name="Maehara T."/>
            <person name="Masukawa M."/>
            <person name="Mizubayashi T."/>
            <person name="Mukai Y."/>
            <person name="Nagasaki H."/>
            <person name="Nagata Y."/>
            <person name="Naito S."/>
            <person name="Nakashima M."/>
            <person name="Nakama Y."/>
            <person name="Nakamichi Y."/>
            <person name="Nakamura M."/>
            <person name="Meguro A."/>
            <person name="Negishi M."/>
            <person name="Ohta I."/>
            <person name="Ohta T."/>
            <person name="Okamoto M."/>
            <person name="Ono N."/>
            <person name="Saji S."/>
            <person name="Sakaguchi M."/>
            <person name="Sakai K."/>
            <person name="Shibata M."/>
            <person name="Shimokawa T."/>
            <person name="Song J."/>
            <person name="Takazaki Y."/>
            <person name="Terasawa K."/>
            <person name="Tsugane M."/>
            <person name="Tsuji K."/>
            <person name="Ueda S."/>
            <person name="Waki K."/>
            <person name="Yamagata H."/>
            <person name="Yamamoto M."/>
            <person name="Yamamoto S."/>
            <person name="Yamane H."/>
            <person name="Yoshiki S."/>
            <person name="Yoshihara R."/>
            <person name="Yukawa K."/>
            <person name="Zhong H."/>
            <person name="Yano M."/>
            <person name="Yuan Q."/>
            <person name="Ouyang S."/>
            <person name="Liu J."/>
            <person name="Jones K.M."/>
            <person name="Gansberger K."/>
            <person name="Moffat K."/>
            <person name="Hill J."/>
            <person name="Bera J."/>
            <person name="Fadrosh D."/>
            <person name="Jin S."/>
            <person name="Johri S."/>
            <person name="Kim M."/>
            <person name="Overton L."/>
            <person name="Reardon M."/>
            <person name="Tsitrin T."/>
            <person name="Vuong H."/>
            <person name="Weaver B."/>
            <person name="Ciecko A."/>
            <person name="Tallon L."/>
            <person name="Jackson J."/>
            <person name="Pai G."/>
            <person name="Aken S.V."/>
            <person name="Utterback T."/>
            <person name="Reidmuller S."/>
            <person name="Feldblyum T."/>
            <person name="Hsiao J."/>
            <person name="Zismann V."/>
            <person name="Iobst S."/>
            <person name="de Vazeille A.R."/>
            <person name="Buell C.R."/>
            <person name="Ying K."/>
            <person name="Li Y."/>
            <person name="Lu T."/>
            <person name="Huang Y."/>
            <person name="Zhao Q."/>
            <person name="Feng Q."/>
            <person name="Zhang L."/>
            <person name="Zhu J."/>
            <person name="Weng Q."/>
            <person name="Mu J."/>
            <person name="Lu Y."/>
            <person name="Fan D."/>
            <person name="Liu Y."/>
            <person name="Guan J."/>
            <person name="Zhang Y."/>
            <person name="Yu S."/>
            <person name="Liu X."/>
            <person name="Zhang Y."/>
            <person name="Hong G."/>
            <person name="Han B."/>
            <person name="Choisne N."/>
            <person name="Demange N."/>
            <person name="Orjeda G."/>
            <person name="Samain S."/>
            <person name="Cattolico L."/>
            <person name="Pelletier E."/>
            <person name="Couloux A."/>
            <person name="Segurens B."/>
            <person name="Wincker P."/>
            <person name="D'Hont A."/>
            <person name="Scarpelli C."/>
            <person name="Weissenbach J."/>
            <person name="Salanoubat M."/>
            <person name="Quetier F."/>
            <person name="Yu Y."/>
            <person name="Kim H.R."/>
            <person name="Rambo T."/>
            <person name="Currie J."/>
            <person name="Collura K."/>
            <person name="Luo M."/>
            <person name="Yang T."/>
            <person name="Ammiraju J.S.S."/>
            <person name="Engler F."/>
            <person name="Soderlund C."/>
            <person name="Wing R.A."/>
            <person name="Palmer L.E."/>
            <person name="de la Bastide M."/>
            <person name="Spiegel L."/>
            <person name="Nascimento L."/>
            <person name="Zutavern T."/>
            <person name="O'Shaughnessy A."/>
            <person name="Dike S."/>
            <person name="Dedhia N."/>
            <person name="Preston R."/>
            <person name="Balija V."/>
            <person name="McCombie W.R."/>
            <person name="Chow T."/>
            <person name="Chen H."/>
            <person name="Chung M."/>
            <person name="Chen C."/>
            <person name="Shaw J."/>
            <person name="Wu H."/>
            <person name="Hsiao K."/>
            <person name="Chao Y."/>
            <person name="Chu M."/>
            <person name="Cheng C."/>
            <person name="Hour A."/>
            <person name="Lee P."/>
            <person name="Lin S."/>
            <person name="Lin Y."/>
            <person name="Liou J."/>
            <person name="Liu S."/>
            <person name="Hsing Y."/>
            <person name="Raghuvanshi S."/>
            <person name="Mohanty A."/>
            <person name="Bharti A.K."/>
            <person name="Gaur A."/>
            <person name="Gupta V."/>
            <person name="Kumar D."/>
            <person name="Ravi V."/>
            <person name="Vij S."/>
            <person name="Kapur A."/>
            <person name="Khurana P."/>
            <person name="Khurana P."/>
            <person name="Khurana J.P."/>
            <person name="Tyagi A.K."/>
            <person name="Gaikwad K."/>
            <person name="Singh A."/>
            <person name="Dalal V."/>
            <person name="Srivastava S."/>
            <person name="Dixit A."/>
            <person name="Pal A.K."/>
            <person name="Ghazi I.A."/>
            <person name="Yadav M."/>
            <person name="Pandit A."/>
            <person name="Bhargava A."/>
            <person name="Sureshbabu K."/>
            <person name="Batra K."/>
            <person name="Sharma T.R."/>
            <person name="Mohapatra T."/>
            <person name="Singh N.K."/>
            <person name="Messing J."/>
            <person name="Nelson A.B."/>
            <person name="Fuks G."/>
            <person name="Kavchok S."/>
            <person name="Keizer G."/>
            <person name="Linton E."/>
            <person name="Llaca V."/>
            <person name="Song R."/>
            <person name="Tanyolac B."/>
            <person name="Young S."/>
            <person name="Ho-Il K."/>
            <person name="Hahn J.H."/>
            <person name="Sangsakoo G."/>
            <person name="Vanavichit A."/>
            <person name="de Mattos Luiz.A.T."/>
            <person name="Zimmer P.D."/>
            <person name="Malone G."/>
            <person name="Dellagostin O."/>
            <person name="de Oliveira A.C."/>
            <person name="Bevan M."/>
            <person name="Bancroft I."/>
            <person name="Minx P."/>
            <person name="Cordum H."/>
            <person name="Wilson R."/>
            <person name="Cheng Z."/>
            <person name="Jin W."/>
            <person name="Jiang J."/>
            <person name="Leong S.A."/>
            <person name="Iwama H."/>
            <person name="Gojobori T."/>
            <person name="Itoh T."/>
            <person name="Niimura Y."/>
            <person name="Fujii Y."/>
            <person name="Habara T."/>
            <person name="Sakai H."/>
            <person name="Sato Y."/>
            <person name="Wilson G."/>
            <person name="Kumar K."/>
            <person name="McCouch S."/>
            <person name="Juretic N."/>
            <person name="Hoen D."/>
            <person name="Wright S."/>
            <person name="Bruskiewich R."/>
            <person name="Bureau T."/>
            <person name="Miyao A."/>
            <person name="Hirochika H."/>
            <person name="Nishikawa T."/>
            <person name="Kadowaki K."/>
            <person name="Sugiura M."/>
            <person name="Burr B."/>
            <person name="Sasaki T."/>
        </authorList>
    </citation>
    <scope>NUCLEOTIDE SEQUENCE [LARGE SCALE GENOMIC DNA]</scope>
    <source>
        <strain evidence="2">cv. Nipponbare</strain>
    </source>
</reference>
<dbReference type="InParanoid" id="A0A0P0WF37"/>
<accession>A0A0P0WF37</accession>
<dbReference type="PaxDb" id="39947-A0A0P0WF37"/>
<evidence type="ECO:0000313" key="1">
    <source>
        <dbReference type="EMBL" id="BAS91091.1"/>
    </source>
</evidence>